<evidence type="ECO:0000256" key="1">
    <source>
        <dbReference type="SAM" id="MobiDB-lite"/>
    </source>
</evidence>
<evidence type="ECO:0000313" key="4">
    <source>
        <dbReference type="Proteomes" id="UP001157114"/>
    </source>
</evidence>
<dbReference type="Pfam" id="PF13482">
    <property type="entry name" value="RNase_H_2"/>
    <property type="match status" value="1"/>
</dbReference>
<dbReference type="SUPFAM" id="SSF53098">
    <property type="entry name" value="Ribonuclease H-like"/>
    <property type="match status" value="1"/>
</dbReference>
<accession>A0ABQ6GCX7</accession>
<sequence>MSSLRDKMNRLRGAASTVPSSEEPVAAAAVAEPELTIESQQATAQADDLETLSEEWSSMGVKLLHNEGGSFLIRRLVYPANHRHGTHCIGELSAAVSGLSAFHESAVAAEELLFLDLETTGLGAGTGNVPFMVGLAYWAGSELIVEQAVIRHPAEERAMLYYLHKKLANYRYLVSYNGKSFDWPVMQTRFIMNGYNRKLWEPLHLDFLHPSRSIWKNTLVSLRLSHVEEERLGIERIDDVPGSLAPQLYFQFLADGNPEPLRGVYQHNEIDMLSLVCLSIRFGHLLNGIGTGEFELPMPEEPEELIRTGLWLEKMGHGDRAEQMFEAAIRLEQGAAATLNMLAARDKKAGNWQRAVLLWQKALAQSVHHGSAGMNASVELAMYYEHKLKDYDSALSYVSEALELSLGHPLGRKDAKRRAEIEALRKRKERLLRKTGRNLAEI</sequence>
<protein>
    <recommendedName>
        <fullName evidence="2">YprB ribonuclease H-like domain-containing protein</fullName>
    </recommendedName>
</protein>
<evidence type="ECO:0000313" key="3">
    <source>
        <dbReference type="EMBL" id="GLX68120.1"/>
    </source>
</evidence>
<dbReference type="SUPFAM" id="SSF48452">
    <property type="entry name" value="TPR-like"/>
    <property type="match status" value="1"/>
</dbReference>
<organism evidence="3 4">
    <name type="scientific">Paenibacillus glycanilyticus</name>
    <dbReference type="NCBI Taxonomy" id="126569"/>
    <lineage>
        <taxon>Bacteria</taxon>
        <taxon>Bacillati</taxon>
        <taxon>Bacillota</taxon>
        <taxon>Bacilli</taxon>
        <taxon>Bacillales</taxon>
        <taxon>Paenibacillaceae</taxon>
        <taxon>Paenibacillus</taxon>
    </lineage>
</organism>
<dbReference type="RefSeq" id="WP_284238864.1">
    <property type="nucleotide sequence ID" value="NZ_BSSQ01000010.1"/>
</dbReference>
<feature type="domain" description="YprB ribonuclease H-like" evidence="2">
    <location>
        <begin position="113"/>
        <end position="278"/>
    </location>
</feature>
<gene>
    <name evidence="3" type="primary">yprB</name>
    <name evidence="3" type="ORF">MU1_24650</name>
</gene>
<dbReference type="PANTHER" id="PTHR38462:SF1">
    <property type="entry name" value="YPRB RIBONUCLEASE H-LIKE DOMAIN-CONTAINING PROTEIN"/>
    <property type="match status" value="1"/>
</dbReference>
<dbReference type="InterPro" id="IPR036397">
    <property type="entry name" value="RNaseH_sf"/>
</dbReference>
<reference evidence="3 4" key="1">
    <citation type="submission" date="2023-03" db="EMBL/GenBank/DDBJ databases">
        <title>Draft genome sequence of the bacteria which degrade cell wall of Tricholomamatutake.</title>
        <authorList>
            <person name="Konishi Y."/>
            <person name="Fukuta Y."/>
            <person name="Shirasaka N."/>
        </authorList>
    </citation>
    <scope>NUCLEOTIDE SEQUENCE [LARGE SCALE GENOMIC DNA]</scope>
    <source>
        <strain evidence="4">mu1</strain>
    </source>
</reference>
<dbReference type="InterPro" id="IPR012337">
    <property type="entry name" value="RNaseH-like_sf"/>
</dbReference>
<dbReference type="InterPro" id="IPR011990">
    <property type="entry name" value="TPR-like_helical_dom_sf"/>
</dbReference>
<dbReference type="Proteomes" id="UP001157114">
    <property type="component" value="Unassembled WGS sequence"/>
</dbReference>
<comment type="caution">
    <text evidence="3">The sequence shown here is derived from an EMBL/GenBank/DDBJ whole genome shotgun (WGS) entry which is preliminary data.</text>
</comment>
<dbReference type="PANTHER" id="PTHR38462">
    <property type="entry name" value="EXONUCLEASE-LIKE PROTEIN"/>
    <property type="match status" value="1"/>
</dbReference>
<proteinExistence type="predicted"/>
<dbReference type="InterPro" id="IPR038720">
    <property type="entry name" value="YprB_RNase_H-like_dom"/>
</dbReference>
<name>A0ABQ6GCX7_9BACL</name>
<dbReference type="EMBL" id="BSSQ01000010">
    <property type="protein sequence ID" value="GLX68120.1"/>
    <property type="molecule type" value="Genomic_DNA"/>
</dbReference>
<dbReference type="Gene3D" id="1.25.40.10">
    <property type="entry name" value="Tetratricopeptide repeat domain"/>
    <property type="match status" value="1"/>
</dbReference>
<keyword evidence="4" id="KW-1185">Reference proteome</keyword>
<evidence type="ECO:0000259" key="2">
    <source>
        <dbReference type="Pfam" id="PF13482"/>
    </source>
</evidence>
<feature type="region of interest" description="Disordered" evidence="1">
    <location>
        <begin position="1"/>
        <end position="24"/>
    </location>
</feature>
<dbReference type="Gene3D" id="3.30.420.10">
    <property type="entry name" value="Ribonuclease H-like superfamily/Ribonuclease H"/>
    <property type="match status" value="1"/>
</dbReference>